<feature type="compositionally biased region" description="Low complexity" evidence="1">
    <location>
        <begin position="46"/>
        <end position="61"/>
    </location>
</feature>
<name>A0A834HPZ3_RHYFE</name>
<dbReference type="EMBL" id="JAACXV010014644">
    <property type="protein sequence ID" value="KAF7265159.1"/>
    <property type="molecule type" value="Genomic_DNA"/>
</dbReference>
<sequence>MTTGETDYELIDTVKSKTEASSETTASSSASSRINARQINEPVDHTTTSTNDQTNPTQNNDIPIPTPASSKKTRVSPTILRDKHEYSEVIPILTFQGIQFGYMQTKPEGVAFFPPRLMIFE</sequence>
<evidence type="ECO:0000313" key="3">
    <source>
        <dbReference type="Proteomes" id="UP000625711"/>
    </source>
</evidence>
<feature type="compositionally biased region" description="Low complexity" evidence="1">
    <location>
        <begin position="21"/>
        <end position="32"/>
    </location>
</feature>
<dbReference type="OrthoDB" id="8123891at2759"/>
<keyword evidence="3" id="KW-1185">Reference proteome</keyword>
<feature type="compositionally biased region" description="Acidic residues" evidence="1">
    <location>
        <begin position="1"/>
        <end position="10"/>
    </location>
</feature>
<dbReference type="Proteomes" id="UP000625711">
    <property type="component" value="Unassembled WGS sequence"/>
</dbReference>
<dbReference type="AlphaFoldDB" id="A0A834HPZ3"/>
<protein>
    <submittedName>
        <fullName evidence="2">Uncharacterized protein</fullName>
    </submittedName>
</protein>
<proteinExistence type="predicted"/>
<organism evidence="2 3">
    <name type="scientific">Rhynchophorus ferrugineus</name>
    <name type="common">Red palm weevil</name>
    <name type="synonym">Curculio ferrugineus</name>
    <dbReference type="NCBI Taxonomy" id="354439"/>
    <lineage>
        <taxon>Eukaryota</taxon>
        <taxon>Metazoa</taxon>
        <taxon>Ecdysozoa</taxon>
        <taxon>Arthropoda</taxon>
        <taxon>Hexapoda</taxon>
        <taxon>Insecta</taxon>
        <taxon>Pterygota</taxon>
        <taxon>Neoptera</taxon>
        <taxon>Endopterygota</taxon>
        <taxon>Coleoptera</taxon>
        <taxon>Polyphaga</taxon>
        <taxon>Cucujiformia</taxon>
        <taxon>Curculionidae</taxon>
        <taxon>Dryophthorinae</taxon>
        <taxon>Rhynchophorus</taxon>
    </lineage>
</organism>
<evidence type="ECO:0000313" key="2">
    <source>
        <dbReference type="EMBL" id="KAF7265159.1"/>
    </source>
</evidence>
<accession>A0A834HPZ3</accession>
<evidence type="ECO:0000256" key="1">
    <source>
        <dbReference type="SAM" id="MobiDB-lite"/>
    </source>
</evidence>
<feature type="region of interest" description="Disordered" evidence="1">
    <location>
        <begin position="1"/>
        <end position="77"/>
    </location>
</feature>
<comment type="caution">
    <text evidence="2">The sequence shown here is derived from an EMBL/GenBank/DDBJ whole genome shotgun (WGS) entry which is preliminary data.</text>
</comment>
<gene>
    <name evidence="2" type="ORF">GWI33_021398</name>
</gene>
<reference evidence="2" key="1">
    <citation type="submission" date="2020-08" db="EMBL/GenBank/DDBJ databases">
        <title>Genome sequencing and assembly of the red palm weevil Rhynchophorus ferrugineus.</title>
        <authorList>
            <person name="Dias G.B."/>
            <person name="Bergman C.M."/>
            <person name="Manee M."/>
        </authorList>
    </citation>
    <scope>NUCLEOTIDE SEQUENCE</scope>
    <source>
        <strain evidence="2">AA-2017</strain>
        <tissue evidence="2">Whole larva</tissue>
    </source>
</reference>